<dbReference type="GeneID" id="111083171"/>
<accession>A0ABM1RUX9</accession>
<feature type="chain" id="PRO_5047001107" evidence="1">
    <location>
        <begin position="22"/>
        <end position="212"/>
    </location>
</feature>
<dbReference type="RefSeq" id="XP_022235184.1">
    <property type="nucleotide sequence ID" value="XM_022379476.1"/>
</dbReference>
<dbReference type="Proteomes" id="UP000694941">
    <property type="component" value="Unplaced"/>
</dbReference>
<reference evidence="3" key="1">
    <citation type="submission" date="2025-08" db="UniProtKB">
        <authorList>
            <consortium name="RefSeq"/>
        </authorList>
    </citation>
    <scope>IDENTIFICATION</scope>
    <source>
        <tissue evidence="3">Muscle</tissue>
    </source>
</reference>
<keyword evidence="1" id="KW-0732">Signal</keyword>
<evidence type="ECO:0000313" key="2">
    <source>
        <dbReference type="Proteomes" id="UP000694941"/>
    </source>
</evidence>
<evidence type="ECO:0000313" key="3">
    <source>
        <dbReference type="RefSeq" id="XP_022235184.1"/>
    </source>
</evidence>
<protein>
    <submittedName>
        <fullName evidence="3">Uncharacterized protein LOC111083171</fullName>
    </submittedName>
</protein>
<organism evidence="2 3">
    <name type="scientific">Limulus polyphemus</name>
    <name type="common">Atlantic horseshoe crab</name>
    <dbReference type="NCBI Taxonomy" id="6850"/>
    <lineage>
        <taxon>Eukaryota</taxon>
        <taxon>Metazoa</taxon>
        <taxon>Ecdysozoa</taxon>
        <taxon>Arthropoda</taxon>
        <taxon>Chelicerata</taxon>
        <taxon>Merostomata</taxon>
        <taxon>Xiphosura</taxon>
        <taxon>Limulidae</taxon>
        <taxon>Limulus</taxon>
    </lineage>
</organism>
<name>A0ABM1RUX9_LIMPO</name>
<sequence length="212" mass="24340">MNCFQVTIITVFFTTCCLCAASTNDVDHSKKLSTVSAVQPRAFFFNSMLKMFEEAEWDVIFVKMLKIAINYFMDKALTRVFGTSGRQGSFSVSSWLFPTPLLTKVVRQRRTATTKGLKDLPTVQRSPTDSHLLWPDKENEFSQLEVICSFGQLLARVPVLEQLAKIFIETKGSRNERNAFVRGAQKKDCKLHYPKCQTFKNYNIYNIQDDCF</sequence>
<gene>
    <name evidence="3" type="primary">LOC111083171</name>
</gene>
<proteinExistence type="predicted"/>
<evidence type="ECO:0000256" key="1">
    <source>
        <dbReference type="SAM" id="SignalP"/>
    </source>
</evidence>
<keyword evidence="2" id="KW-1185">Reference proteome</keyword>
<feature type="signal peptide" evidence="1">
    <location>
        <begin position="1"/>
        <end position="21"/>
    </location>
</feature>